<evidence type="ECO:0000313" key="2">
    <source>
        <dbReference type="Proteomes" id="UP000008237"/>
    </source>
</evidence>
<organism evidence="2">
    <name type="scientific">Harpegnathos saltator</name>
    <name type="common">Jerdon's jumping ant</name>
    <dbReference type="NCBI Taxonomy" id="610380"/>
    <lineage>
        <taxon>Eukaryota</taxon>
        <taxon>Metazoa</taxon>
        <taxon>Ecdysozoa</taxon>
        <taxon>Arthropoda</taxon>
        <taxon>Hexapoda</taxon>
        <taxon>Insecta</taxon>
        <taxon>Pterygota</taxon>
        <taxon>Neoptera</taxon>
        <taxon>Endopterygota</taxon>
        <taxon>Hymenoptera</taxon>
        <taxon>Apocrita</taxon>
        <taxon>Aculeata</taxon>
        <taxon>Formicoidea</taxon>
        <taxon>Formicidae</taxon>
        <taxon>Ponerinae</taxon>
        <taxon>Ponerini</taxon>
        <taxon>Harpegnathos</taxon>
    </lineage>
</organism>
<dbReference type="AlphaFoldDB" id="E2BZS1"/>
<proteinExistence type="predicted"/>
<evidence type="ECO:0000313" key="1">
    <source>
        <dbReference type="EMBL" id="EFN78808.1"/>
    </source>
</evidence>
<accession>E2BZS1</accession>
<reference evidence="1 2" key="1">
    <citation type="journal article" date="2010" name="Science">
        <title>Genomic comparison of the ants Camponotus floridanus and Harpegnathos saltator.</title>
        <authorList>
            <person name="Bonasio R."/>
            <person name="Zhang G."/>
            <person name="Ye C."/>
            <person name="Mutti N.S."/>
            <person name="Fang X."/>
            <person name="Qin N."/>
            <person name="Donahue G."/>
            <person name="Yang P."/>
            <person name="Li Q."/>
            <person name="Li C."/>
            <person name="Zhang P."/>
            <person name="Huang Z."/>
            <person name="Berger S.L."/>
            <person name="Reinberg D."/>
            <person name="Wang J."/>
            <person name="Liebig J."/>
        </authorList>
    </citation>
    <scope>NUCLEOTIDE SEQUENCE [LARGE SCALE GENOMIC DNA]</scope>
    <source>
        <strain evidence="1 2">R22 G/1</strain>
    </source>
</reference>
<name>E2BZS1_HARSA</name>
<keyword evidence="2" id="KW-1185">Reference proteome</keyword>
<protein>
    <submittedName>
        <fullName evidence="1">Uncharacterized protein</fullName>
    </submittedName>
</protein>
<sequence length="22" mass="2576">NVLNEFNLRLGHFQAADGRQFE</sequence>
<dbReference type="Proteomes" id="UP000008237">
    <property type="component" value="Unassembled WGS sequence"/>
</dbReference>
<gene>
    <name evidence="1" type="ORF">EAI_04843</name>
</gene>
<dbReference type="EMBL" id="GL451661">
    <property type="protein sequence ID" value="EFN78808.1"/>
    <property type="molecule type" value="Genomic_DNA"/>
</dbReference>
<dbReference type="InParanoid" id="E2BZS1"/>
<feature type="non-terminal residue" evidence="1">
    <location>
        <position position="1"/>
    </location>
</feature>
<feature type="non-terminal residue" evidence="1">
    <location>
        <position position="22"/>
    </location>
</feature>